<dbReference type="Proteomes" id="UP000300879">
    <property type="component" value="Chromosome"/>
</dbReference>
<gene>
    <name evidence="1" type="ORF">E6C60_2067</name>
</gene>
<dbReference type="KEGG" id="palo:E6C60_2067"/>
<organism evidence="1 2">
    <name type="scientific">Paenibacillus algicola</name>
    <dbReference type="NCBI Taxonomy" id="2565926"/>
    <lineage>
        <taxon>Bacteria</taxon>
        <taxon>Bacillati</taxon>
        <taxon>Bacillota</taxon>
        <taxon>Bacilli</taxon>
        <taxon>Bacillales</taxon>
        <taxon>Paenibacillaceae</taxon>
        <taxon>Paenibacillus</taxon>
    </lineage>
</organism>
<sequence length="50" mass="6137">MYDQCIGSCRIIQYKEVFHLAQLNRRRIKWKSDVRMMRESGMKDFGHARF</sequence>
<protein>
    <submittedName>
        <fullName evidence="1">Uncharacterized protein</fullName>
    </submittedName>
</protein>
<dbReference type="AlphaFoldDB" id="A0A4P8XJF8"/>
<evidence type="ECO:0000313" key="1">
    <source>
        <dbReference type="EMBL" id="QCT02782.1"/>
    </source>
</evidence>
<name>A0A4P8XJF8_9BACL</name>
<evidence type="ECO:0000313" key="2">
    <source>
        <dbReference type="Proteomes" id="UP000300879"/>
    </source>
</evidence>
<keyword evidence="2" id="KW-1185">Reference proteome</keyword>
<proteinExistence type="predicted"/>
<accession>A0A4P8XJF8</accession>
<dbReference type="EMBL" id="CP040396">
    <property type="protein sequence ID" value="QCT02782.1"/>
    <property type="molecule type" value="Genomic_DNA"/>
</dbReference>
<reference evidence="1 2" key="1">
    <citation type="submission" date="2019-05" db="EMBL/GenBank/DDBJ databases">
        <authorList>
            <person name="Chen C."/>
        </authorList>
    </citation>
    <scope>NUCLEOTIDE SEQUENCE [LARGE SCALE GENOMIC DNA]</scope>
    <source>
        <strain evidence="1 2">HB172198</strain>
    </source>
</reference>